<dbReference type="InterPro" id="IPR002068">
    <property type="entry name" value="A-crystallin/Hsp20_dom"/>
</dbReference>
<gene>
    <name evidence="5" type="ORF">KB893_003990</name>
    <name evidence="4" type="ORF">KB893_06925</name>
</gene>
<evidence type="ECO:0000256" key="2">
    <source>
        <dbReference type="RuleBase" id="RU003616"/>
    </source>
</evidence>
<name>A0A8J8AXP4_9GAMM</name>
<dbReference type="PROSITE" id="PS01031">
    <property type="entry name" value="SHSP"/>
    <property type="match status" value="1"/>
</dbReference>
<evidence type="ECO:0000256" key="1">
    <source>
        <dbReference type="PROSITE-ProRule" id="PRU00285"/>
    </source>
</evidence>
<comment type="caution">
    <text evidence="4">The sequence shown here is derived from an EMBL/GenBank/DDBJ whole genome shotgun (WGS) entry which is preliminary data.</text>
</comment>
<reference evidence="5 6" key="1">
    <citation type="journal article" date="2021" name="Microbiol. Resour. Announc.">
        <title>Draft Genome Sequence of Coralloluteibacterium stylophorae LMG 29479T.</title>
        <authorList>
            <person name="Karlyshev A.V."/>
            <person name="Kudryashova E.B."/>
            <person name="Ariskina E.V."/>
            <person name="Conroy A.P."/>
            <person name="Abidueva E.Y."/>
        </authorList>
    </citation>
    <scope>NUCLEOTIDE SEQUENCE [LARGE SCALE GENOMIC DNA]</scope>
    <source>
        <strain evidence="5 6">LMG 29479</strain>
    </source>
</reference>
<reference evidence="4" key="2">
    <citation type="submission" date="2021-04" db="EMBL/GenBank/DDBJ databases">
        <authorList>
            <person name="Karlyshev A.V."/>
        </authorList>
    </citation>
    <scope>NUCLEOTIDE SEQUENCE</scope>
    <source>
        <strain evidence="4">LMG 29479</strain>
    </source>
</reference>
<dbReference type="PANTHER" id="PTHR11527">
    <property type="entry name" value="HEAT-SHOCK PROTEIN 20 FAMILY MEMBER"/>
    <property type="match status" value="1"/>
</dbReference>
<evidence type="ECO:0000313" key="5">
    <source>
        <dbReference type="EMBL" id="MBS7456295.1"/>
    </source>
</evidence>
<accession>A0A8J8AXP4</accession>
<dbReference type="InterPro" id="IPR008978">
    <property type="entry name" value="HSP20-like_chaperone"/>
</dbReference>
<evidence type="ECO:0000313" key="6">
    <source>
        <dbReference type="Proteomes" id="UP000675747"/>
    </source>
</evidence>
<feature type="domain" description="SHSP" evidence="3">
    <location>
        <begin position="40"/>
        <end position="150"/>
    </location>
</feature>
<dbReference type="RefSeq" id="WP_211926194.1">
    <property type="nucleotide sequence ID" value="NZ_JAGQFT020000002.1"/>
</dbReference>
<dbReference type="Gene3D" id="2.60.40.790">
    <property type="match status" value="1"/>
</dbReference>
<comment type="similarity">
    <text evidence="1 2">Belongs to the small heat shock protein (HSP20) family.</text>
</comment>
<dbReference type="EMBL" id="JAGQFT020000002">
    <property type="protein sequence ID" value="MBS7456295.1"/>
    <property type="molecule type" value="Genomic_DNA"/>
</dbReference>
<dbReference type="SUPFAM" id="SSF49764">
    <property type="entry name" value="HSP20-like chaperones"/>
    <property type="match status" value="1"/>
</dbReference>
<sequence>MTIVRNPARAWTRVPAATAQAELRQLFGRVFGDEQAAADAAPSRWAPRVDIREEAGRFVILADLPGVDPQSIEVQMDAGELTISGERAIEAPGEGARTLRSERSQGTFQRRFTLPDSVDADGIVATGRHGVLEVVIPKKPEIQPRRIQVQ</sequence>
<organism evidence="4">
    <name type="scientific">Coralloluteibacterium stylophorae</name>
    <dbReference type="NCBI Taxonomy" id="1776034"/>
    <lineage>
        <taxon>Bacteria</taxon>
        <taxon>Pseudomonadati</taxon>
        <taxon>Pseudomonadota</taxon>
        <taxon>Gammaproteobacteria</taxon>
        <taxon>Lysobacterales</taxon>
        <taxon>Lysobacteraceae</taxon>
        <taxon>Coralloluteibacterium</taxon>
    </lineage>
</organism>
<dbReference type="InterPro" id="IPR031107">
    <property type="entry name" value="Small_HSP"/>
</dbReference>
<dbReference type="Proteomes" id="UP000675747">
    <property type="component" value="Unassembled WGS sequence"/>
</dbReference>
<protein>
    <submittedName>
        <fullName evidence="4">Hsp20 family protein</fullName>
    </submittedName>
</protein>
<evidence type="ECO:0000313" key="4">
    <source>
        <dbReference type="EMBL" id="MBR0562250.1"/>
    </source>
</evidence>
<keyword evidence="6" id="KW-1185">Reference proteome</keyword>
<dbReference type="AlphaFoldDB" id="A0A8J8AXP4"/>
<evidence type="ECO:0000259" key="3">
    <source>
        <dbReference type="PROSITE" id="PS01031"/>
    </source>
</evidence>
<proteinExistence type="inferred from homology"/>
<dbReference type="Pfam" id="PF00011">
    <property type="entry name" value="HSP20"/>
    <property type="match status" value="1"/>
</dbReference>
<dbReference type="CDD" id="cd06464">
    <property type="entry name" value="ACD_sHsps-like"/>
    <property type="match status" value="1"/>
</dbReference>
<dbReference type="EMBL" id="JAGQFT010000041">
    <property type="protein sequence ID" value="MBR0562250.1"/>
    <property type="molecule type" value="Genomic_DNA"/>
</dbReference>